<dbReference type="Gene3D" id="3.80.10.10">
    <property type="entry name" value="Ribonuclease Inhibitor"/>
    <property type="match status" value="1"/>
</dbReference>
<evidence type="ECO:0000313" key="2">
    <source>
        <dbReference type="Proteomes" id="UP001362999"/>
    </source>
</evidence>
<gene>
    <name evidence="1" type="ORF">R3P38DRAFT_325327</name>
</gene>
<dbReference type="EMBL" id="JAWWNJ010000013">
    <property type="protein sequence ID" value="KAK7042768.1"/>
    <property type="molecule type" value="Genomic_DNA"/>
</dbReference>
<proteinExistence type="predicted"/>
<dbReference type="SUPFAM" id="SSF52047">
    <property type="entry name" value="RNI-like"/>
    <property type="match status" value="1"/>
</dbReference>
<dbReference type="Proteomes" id="UP001362999">
    <property type="component" value="Unassembled WGS sequence"/>
</dbReference>
<accession>A0AAW0CW45</accession>
<protein>
    <recommendedName>
        <fullName evidence="3">F-box domain-containing protein</fullName>
    </recommendedName>
</protein>
<evidence type="ECO:0000313" key="1">
    <source>
        <dbReference type="EMBL" id="KAK7042768.1"/>
    </source>
</evidence>
<reference evidence="1 2" key="1">
    <citation type="journal article" date="2024" name="J Genomics">
        <title>Draft genome sequencing and assembly of Favolaschia claudopus CIRM-BRFM 2984 isolated from oak limbs.</title>
        <authorList>
            <person name="Navarro D."/>
            <person name="Drula E."/>
            <person name="Chaduli D."/>
            <person name="Cazenave R."/>
            <person name="Ahrendt S."/>
            <person name="Wang J."/>
            <person name="Lipzen A."/>
            <person name="Daum C."/>
            <person name="Barry K."/>
            <person name="Grigoriev I.V."/>
            <person name="Favel A."/>
            <person name="Rosso M.N."/>
            <person name="Martin F."/>
        </authorList>
    </citation>
    <scope>NUCLEOTIDE SEQUENCE [LARGE SCALE GENOMIC DNA]</scope>
    <source>
        <strain evidence="1 2">CIRM-BRFM 2984</strain>
    </source>
</reference>
<dbReference type="InterPro" id="IPR032675">
    <property type="entry name" value="LRR_dom_sf"/>
</dbReference>
<name>A0AAW0CW45_9AGAR</name>
<evidence type="ECO:0008006" key="3">
    <source>
        <dbReference type="Google" id="ProtNLM"/>
    </source>
</evidence>
<dbReference type="AlphaFoldDB" id="A0AAW0CW45"/>
<organism evidence="1 2">
    <name type="scientific">Favolaschia claudopus</name>
    <dbReference type="NCBI Taxonomy" id="2862362"/>
    <lineage>
        <taxon>Eukaryota</taxon>
        <taxon>Fungi</taxon>
        <taxon>Dikarya</taxon>
        <taxon>Basidiomycota</taxon>
        <taxon>Agaricomycotina</taxon>
        <taxon>Agaricomycetes</taxon>
        <taxon>Agaricomycetidae</taxon>
        <taxon>Agaricales</taxon>
        <taxon>Marasmiineae</taxon>
        <taxon>Mycenaceae</taxon>
        <taxon>Favolaschia</taxon>
    </lineage>
</organism>
<keyword evidence="2" id="KW-1185">Reference proteome</keyword>
<sequence>MNPIPNAPLRMQLSTLKAQIASLRAREVALEKEEISLIAALSSIMAQRRDTKAAIASLERSLSSVSMNWLPRNVLREIFRHTLLPHTRTVNRRKVSMAPWRLSHVSQYWRETAREDAHLWSHVVIDCRRQQDPAQGKDRWLICKNPTIEYPRAALETQILLSQNAPLSIEFYVDPQGAPDLYDLPGYLDILVSQSRRWVKFTLGGRSDTSLWRGLVHAAGHLDQLRFLHVTEWNNKWPAPLVNLFAVAPQLREVLLPHTLELNHHLARINLPWHQLIRLQVCTQAALAPEILGEADNLADLTYHRLDGPTDRQDLTILPSLRRLSLCDTWVGQYLSAPELNRLELTYHVEHIASFVHYSRCHLQSLRLSSISAGPAAVIAVLQQTPYLTHLQVADHYRSYWEYTPLLEGLITAFTIPTIANGNAAPNNNNICMKLRELEFSSLPRESAYPGREFWELLCTMLESRWFGVPTAGRALRCFRKPSVEHDKAIQKRFEALANAGLELLEPE</sequence>
<comment type="caution">
    <text evidence="1">The sequence shown here is derived from an EMBL/GenBank/DDBJ whole genome shotgun (WGS) entry which is preliminary data.</text>
</comment>